<comment type="caution">
    <text evidence="2">The sequence shown here is derived from an EMBL/GenBank/DDBJ whole genome shotgun (WGS) entry which is preliminary data.</text>
</comment>
<keyword evidence="1" id="KW-1133">Transmembrane helix</keyword>
<evidence type="ECO:0000313" key="2">
    <source>
        <dbReference type="EMBL" id="MBN2975006.1"/>
    </source>
</evidence>
<gene>
    <name evidence="2" type="ORF">JWR99_03025</name>
</gene>
<dbReference type="EMBL" id="JAFHKJ010000012">
    <property type="protein sequence ID" value="MBN2975006.1"/>
    <property type="molecule type" value="Genomic_DNA"/>
</dbReference>
<evidence type="ECO:0000313" key="3">
    <source>
        <dbReference type="Proteomes" id="UP001154860"/>
    </source>
</evidence>
<feature type="transmembrane region" description="Helical" evidence="1">
    <location>
        <begin position="12"/>
        <end position="32"/>
    </location>
</feature>
<dbReference type="Pfam" id="PF10027">
    <property type="entry name" value="DUF2269"/>
    <property type="match status" value="1"/>
</dbReference>
<protein>
    <submittedName>
        <fullName evidence="2">DUF2269 family protein</fullName>
    </submittedName>
</protein>
<keyword evidence="1" id="KW-0812">Transmembrane</keyword>
<accession>A0A9X1C2J3</accession>
<keyword evidence="1" id="KW-0472">Membrane</keyword>
<proteinExistence type="predicted"/>
<dbReference type="Proteomes" id="UP001154860">
    <property type="component" value="Unassembled WGS sequence"/>
</dbReference>
<reference evidence="2 3" key="2">
    <citation type="journal article" date="2023" name="Plant Pathol.">
        <title>Dismantling and reorganizing Pseudomonas marginalis sensu#lato.</title>
        <authorList>
            <person name="Sawada H."/>
            <person name="Fujikawa T."/>
            <person name="Satou M."/>
        </authorList>
    </citation>
    <scope>NUCLEOTIDE SEQUENCE [LARGE SCALE GENOMIC DNA]</scope>
    <source>
        <strain evidence="2 3">MAFF 301381</strain>
    </source>
</reference>
<dbReference type="InterPro" id="IPR018729">
    <property type="entry name" value="DUF2269_transmembrane"/>
</dbReference>
<reference evidence="2 3" key="1">
    <citation type="journal article" date="2021" name="Int. J. Syst. Evol. Microbiol.">
        <title>Pseudomonas lactucae sp. nov., a pathogen causing bacterial rot of lettuce in Japan.</title>
        <authorList>
            <person name="Sawada H."/>
            <person name="Fujikawa T."/>
            <person name="Satou M."/>
        </authorList>
    </citation>
    <scope>NUCLEOTIDE SEQUENCE [LARGE SCALE GENOMIC DNA]</scope>
    <source>
        <strain evidence="2 3">MAFF 301381</strain>
    </source>
</reference>
<name>A0A9X1C2J3_9PSED</name>
<evidence type="ECO:0000256" key="1">
    <source>
        <dbReference type="SAM" id="Phobius"/>
    </source>
</evidence>
<organism evidence="2 3">
    <name type="scientific">Pseudomonas lactucae</name>
    <dbReference type="NCBI Taxonomy" id="2813360"/>
    <lineage>
        <taxon>Bacteria</taxon>
        <taxon>Pseudomonadati</taxon>
        <taxon>Pseudomonadota</taxon>
        <taxon>Gammaproteobacteria</taxon>
        <taxon>Pseudomonadales</taxon>
        <taxon>Pseudomonadaceae</taxon>
        <taxon>Pseudomonas</taxon>
    </lineage>
</organism>
<keyword evidence="3" id="KW-1185">Reference proteome</keyword>
<feature type="transmembrane region" description="Helical" evidence="1">
    <location>
        <begin position="52"/>
        <end position="71"/>
    </location>
</feature>
<dbReference type="AlphaFoldDB" id="A0A9X1C2J3"/>
<sequence length="158" mass="17681">MIEYDAIKILHALAAVAATGPLLVAPWLSAQLKHCSTDNKPLLLRGLAFTDRFYNVGGWGLILSGILMFWLKDWKRCFELWFLLSVVIFVLDSALEKRLRDPANEVLQACSPDAEQWQPAARQIHRGVLGQALCTSAILLVMLLHSTLDLKVLALKLF</sequence>
<feature type="transmembrane region" description="Helical" evidence="1">
    <location>
        <begin position="78"/>
        <end position="95"/>
    </location>
</feature>